<evidence type="ECO:0000313" key="2">
    <source>
        <dbReference type="EMBL" id="KAF2812684.1"/>
    </source>
</evidence>
<keyword evidence="3" id="KW-1185">Reference proteome</keyword>
<organism evidence="2">
    <name type="scientific">Mytilinidion resinicola</name>
    <dbReference type="NCBI Taxonomy" id="574789"/>
    <lineage>
        <taxon>Eukaryota</taxon>
        <taxon>Fungi</taxon>
        <taxon>Dikarya</taxon>
        <taxon>Ascomycota</taxon>
        <taxon>Pezizomycotina</taxon>
        <taxon>Dothideomycetes</taxon>
        <taxon>Pleosporomycetidae</taxon>
        <taxon>Mytilinidiales</taxon>
        <taxon>Mytilinidiaceae</taxon>
        <taxon>Mytilinidion</taxon>
    </lineage>
</organism>
<evidence type="ECO:0000256" key="1">
    <source>
        <dbReference type="SAM" id="MobiDB-lite"/>
    </source>
</evidence>
<dbReference type="Proteomes" id="UP000504636">
    <property type="component" value="Unplaced"/>
</dbReference>
<protein>
    <submittedName>
        <fullName evidence="2 4">Uncharacterized protein</fullName>
    </submittedName>
</protein>
<reference evidence="4" key="3">
    <citation type="submission" date="2025-04" db="UniProtKB">
        <authorList>
            <consortium name="RefSeq"/>
        </authorList>
    </citation>
    <scope>IDENTIFICATION</scope>
    <source>
        <strain evidence="4">CBS 304.34</strain>
    </source>
</reference>
<gene>
    <name evidence="2 4" type="ORF">BDZ99DRAFT_518497</name>
</gene>
<name>A0A6A6YXG8_9PEZI</name>
<dbReference type="RefSeq" id="XP_033579648.1">
    <property type="nucleotide sequence ID" value="XM_033725298.1"/>
</dbReference>
<feature type="region of interest" description="Disordered" evidence="1">
    <location>
        <begin position="49"/>
        <end position="75"/>
    </location>
</feature>
<evidence type="ECO:0000313" key="3">
    <source>
        <dbReference type="Proteomes" id="UP000504636"/>
    </source>
</evidence>
<reference evidence="4" key="2">
    <citation type="submission" date="2020-04" db="EMBL/GenBank/DDBJ databases">
        <authorList>
            <consortium name="NCBI Genome Project"/>
        </authorList>
    </citation>
    <scope>NUCLEOTIDE SEQUENCE</scope>
    <source>
        <strain evidence="4">CBS 304.34</strain>
    </source>
</reference>
<accession>A0A6A6YXG8</accession>
<dbReference type="EMBL" id="MU003697">
    <property type="protein sequence ID" value="KAF2812684.1"/>
    <property type="molecule type" value="Genomic_DNA"/>
</dbReference>
<proteinExistence type="predicted"/>
<reference evidence="2 4" key="1">
    <citation type="journal article" date="2020" name="Stud. Mycol.">
        <title>101 Dothideomycetes genomes: a test case for predicting lifestyles and emergence of pathogens.</title>
        <authorList>
            <person name="Haridas S."/>
            <person name="Albert R."/>
            <person name="Binder M."/>
            <person name="Bloem J."/>
            <person name="Labutti K."/>
            <person name="Salamov A."/>
            <person name="Andreopoulos B."/>
            <person name="Baker S."/>
            <person name="Barry K."/>
            <person name="Bills G."/>
            <person name="Bluhm B."/>
            <person name="Cannon C."/>
            <person name="Castanera R."/>
            <person name="Culley D."/>
            <person name="Daum C."/>
            <person name="Ezra D."/>
            <person name="Gonzalez J."/>
            <person name="Henrissat B."/>
            <person name="Kuo A."/>
            <person name="Liang C."/>
            <person name="Lipzen A."/>
            <person name="Lutzoni F."/>
            <person name="Magnuson J."/>
            <person name="Mondo S."/>
            <person name="Nolan M."/>
            <person name="Ohm R."/>
            <person name="Pangilinan J."/>
            <person name="Park H.-J."/>
            <person name="Ramirez L."/>
            <person name="Alfaro M."/>
            <person name="Sun H."/>
            <person name="Tritt A."/>
            <person name="Yoshinaga Y."/>
            <person name="Zwiers L.-H."/>
            <person name="Turgeon B."/>
            <person name="Goodwin S."/>
            <person name="Spatafora J."/>
            <person name="Crous P."/>
            <person name="Grigoriev I."/>
        </authorList>
    </citation>
    <scope>NUCLEOTIDE SEQUENCE</scope>
    <source>
        <strain evidence="2 4">CBS 304.34</strain>
    </source>
</reference>
<evidence type="ECO:0000313" key="4">
    <source>
        <dbReference type="RefSeq" id="XP_033579648.1"/>
    </source>
</evidence>
<sequence>MALCRAPPDASPTASRPRCRRNTVIVEHWQHHMKARKVDRAPMPLLATARSPCQAEDPTAPALRSPPTRPCKSPAAPLLHTKLDVKAPACINLLGAFVRRPATTEESPEA</sequence>
<dbReference type="AlphaFoldDB" id="A0A6A6YXG8"/>
<dbReference type="GeneID" id="54466191"/>